<evidence type="ECO:0000313" key="1">
    <source>
        <dbReference type="EMBL" id="KAF2659544.1"/>
    </source>
</evidence>
<evidence type="ECO:0000313" key="2">
    <source>
        <dbReference type="Proteomes" id="UP000799324"/>
    </source>
</evidence>
<dbReference type="EMBL" id="MU004306">
    <property type="protein sequence ID" value="KAF2659544.1"/>
    <property type="molecule type" value="Genomic_DNA"/>
</dbReference>
<proteinExistence type="predicted"/>
<dbReference type="InterPro" id="IPR027417">
    <property type="entry name" value="P-loop_NTPase"/>
</dbReference>
<organism evidence="1 2">
    <name type="scientific">Lophiostoma macrostomum CBS 122681</name>
    <dbReference type="NCBI Taxonomy" id="1314788"/>
    <lineage>
        <taxon>Eukaryota</taxon>
        <taxon>Fungi</taxon>
        <taxon>Dikarya</taxon>
        <taxon>Ascomycota</taxon>
        <taxon>Pezizomycotina</taxon>
        <taxon>Dothideomycetes</taxon>
        <taxon>Pleosporomycetidae</taxon>
        <taxon>Pleosporales</taxon>
        <taxon>Lophiostomataceae</taxon>
        <taxon>Lophiostoma</taxon>
    </lineage>
</organism>
<sequence>MNSVALIWEAAERIRTEISYFNKAGKTFRCKFTQGTGNTTWRIEVPIQIPQIEAGEPAFQPPKHGASVLVKVLLRDLEFPEWRGTIFDSADKSVLLIIVRNPEGNYVDQLMTNHSYLCRVELRYLNINLHKELSALQLLCLPQLLPANISIDRFSLVEVVCGMMDPERAAVDLRQEFSDLWTGTQDEYVVIMKHIHKVREPLTRVPQQKRFFDRSLIGKVRGCVLLWEGRPGCGKTTVDARLAIALGLMGYRVLMTANTNVAVNAFIQKVYEVLDELETFFPGSKLVSSLKDHIIHIHSNAIESRIGRQLEAGNAGTSITLEEEEEIDDGDDKIDSKFLFASMTHRMDEWARQNLWESFSPEYQLHPGNKTLEVVRFNEQMRAKKEIAAFTSPPFYGGRVVTNPNAPILAEQRVTNALI</sequence>
<gene>
    <name evidence="1" type="ORF">K491DRAFT_775496</name>
</gene>
<dbReference type="OrthoDB" id="6513042at2759"/>
<dbReference type="AlphaFoldDB" id="A0A6A6TLS9"/>
<protein>
    <recommendedName>
        <fullName evidence="3">DNA2/NAM7 helicase helicase domain-containing protein</fullName>
    </recommendedName>
</protein>
<reference evidence="1" key="1">
    <citation type="journal article" date="2020" name="Stud. Mycol.">
        <title>101 Dothideomycetes genomes: a test case for predicting lifestyles and emergence of pathogens.</title>
        <authorList>
            <person name="Haridas S."/>
            <person name="Albert R."/>
            <person name="Binder M."/>
            <person name="Bloem J."/>
            <person name="Labutti K."/>
            <person name="Salamov A."/>
            <person name="Andreopoulos B."/>
            <person name="Baker S."/>
            <person name="Barry K."/>
            <person name="Bills G."/>
            <person name="Bluhm B."/>
            <person name="Cannon C."/>
            <person name="Castanera R."/>
            <person name="Culley D."/>
            <person name="Daum C."/>
            <person name="Ezra D."/>
            <person name="Gonzalez J."/>
            <person name="Henrissat B."/>
            <person name="Kuo A."/>
            <person name="Liang C."/>
            <person name="Lipzen A."/>
            <person name="Lutzoni F."/>
            <person name="Magnuson J."/>
            <person name="Mondo S."/>
            <person name="Nolan M."/>
            <person name="Ohm R."/>
            <person name="Pangilinan J."/>
            <person name="Park H.-J."/>
            <person name="Ramirez L."/>
            <person name="Alfaro M."/>
            <person name="Sun H."/>
            <person name="Tritt A."/>
            <person name="Yoshinaga Y."/>
            <person name="Zwiers L.-H."/>
            <person name="Turgeon B."/>
            <person name="Goodwin S."/>
            <person name="Spatafora J."/>
            <person name="Crous P."/>
            <person name="Grigoriev I."/>
        </authorList>
    </citation>
    <scope>NUCLEOTIDE SEQUENCE</scope>
    <source>
        <strain evidence="1">CBS 122681</strain>
    </source>
</reference>
<accession>A0A6A6TLS9</accession>
<dbReference type="Gene3D" id="3.40.50.300">
    <property type="entry name" value="P-loop containing nucleotide triphosphate hydrolases"/>
    <property type="match status" value="1"/>
</dbReference>
<keyword evidence="2" id="KW-1185">Reference proteome</keyword>
<evidence type="ECO:0008006" key="3">
    <source>
        <dbReference type="Google" id="ProtNLM"/>
    </source>
</evidence>
<name>A0A6A6TLS9_9PLEO</name>
<dbReference type="Proteomes" id="UP000799324">
    <property type="component" value="Unassembled WGS sequence"/>
</dbReference>
<dbReference type="SUPFAM" id="SSF52540">
    <property type="entry name" value="P-loop containing nucleoside triphosphate hydrolases"/>
    <property type="match status" value="1"/>
</dbReference>